<protein>
    <submittedName>
        <fullName evidence="10">D-alanine/D-serine/glycine transporter</fullName>
    </submittedName>
</protein>
<evidence type="ECO:0000256" key="4">
    <source>
        <dbReference type="ARBA" id="ARBA00022692"/>
    </source>
</evidence>
<evidence type="ECO:0000256" key="8">
    <source>
        <dbReference type="SAM" id="Phobius"/>
    </source>
</evidence>
<evidence type="ECO:0000256" key="2">
    <source>
        <dbReference type="ARBA" id="ARBA00022448"/>
    </source>
</evidence>
<sequence>MRNEANAVASSSSSFVSGVGHKPGLHRGLSNRHIQLIAIGGAIGTGLFMGAGKMIYVSGSSILLTYMIIGFFLFFVMRALGELLLSNLEFRSFADFASYYLGDWAGFFVGWSYWMTLVIAGIADFIVVGGYFKFWFPELSGWIPGMATLAGLFFVNVLAVKLFGELEFWFALVKIVAIVALIVTGIVMVTTGFASPNGITASLTHVVAPGTMFPHGVMGFFAGFQIAIFSFAGIELLGTTAAEAENPHKTLPKAVNAVPVRVLLFYVLSLTCIIAVSSWAKVAPNRSPFVELFLLAGLPTAAGVINFVVTTSAMSSANCDVFSTSRMLFGLAEENDAPRAFRRLSKTSVPVTALIFSSLCMLVGTALLLAIPDLMTVFTIISTIAAILFIFTWCMILISYLAYRRKRPDLHLKSTFKMPAGILMSWCCLIFFAFVLALLALEPDTRDAMAFMPVWFAFLSVMYVSRLIKKRQREGLRTSIQS</sequence>
<evidence type="ECO:0000256" key="7">
    <source>
        <dbReference type="ARBA" id="ARBA00023136"/>
    </source>
</evidence>
<dbReference type="GO" id="GO:0055085">
    <property type="term" value="P:transmembrane transport"/>
    <property type="evidence" value="ECO:0007669"/>
    <property type="project" value="InterPro"/>
</dbReference>
<dbReference type="Proteomes" id="UP000195569">
    <property type="component" value="Unassembled WGS sequence"/>
</dbReference>
<keyword evidence="11" id="KW-1185">Reference proteome</keyword>
<feature type="transmembrane region" description="Helical" evidence="8">
    <location>
        <begin position="213"/>
        <end position="237"/>
    </location>
</feature>
<keyword evidence="5" id="KW-0029">Amino-acid transport</keyword>
<feature type="domain" description="Amino acid permease/ SLC12A" evidence="9">
    <location>
        <begin position="33"/>
        <end position="471"/>
    </location>
</feature>
<dbReference type="EMBL" id="CYGY02000096">
    <property type="protein sequence ID" value="SIT50964.1"/>
    <property type="molecule type" value="Genomic_DNA"/>
</dbReference>
<feature type="transmembrane region" description="Helical" evidence="8">
    <location>
        <begin position="139"/>
        <end position="159"/>
    </location>
</feature>
<evidence type="ECO:0000313" key="11">
    <source>
        <dbReference type="Proteomes" id="UP000195569"/>
    </source>
</evidence>
<feature type="transmembrane region" description="Helical" evidence="8">
    <location>
        <begin position="292"/>
        <end position="309"/>
    </location>
</feature>
<dbReference type="PANTHER" id="PTHR43495">
    <property type="entry name" value="GABA PERMEASE"/>
    <property type="match status" value="1"/>
</dbReference>
<dbReference type="PIRSF" id="PIRSF006060">
    <property type="entry name" value="AA_transporter"/>
    <property type="match status" value="1"/>
</dbReference>
<feature type="transmembrane region" description="Helical" evidence="8">
    <location>
        <begin position="423"/>
        <end position="442"/>
    </location>
</feature>
<evidence type="ECO:0000256" key="6">
    <source>
        <dbReference type="ARBA" id="ARBA00022989"/>
    </source>
</evidence>
<keyword evidence="7 8" id="KW-0472">Membrane</keyword>
<dbReference type="OrthoDB" id="5442866at2"/>
<comment type="subcellular location">
    <subcellularLocation>
        <location evidence="1">Cell membrane</location>
        <topology evidence="1">Multi-pass membrane protein</topology>
    </subcellularLocation>
</comment>
<dbReference type="Gene3D" id="1.20.1740.10">
    <property type="entry name" value="Amino acid/polyamine transporter I"/>
    <property type="match status" value="1"/>
</dbReference>
<proteinExistence type="predicted"/>
<evidence type="ECO:0000256" key="1">
    <source>
        <dbReference type="ARBA" id="ARBA00004651"/>
    </source>
</evidence>
<name>A0A1N7SUC7_9BURK</name>
<dbReference type="InterPro" id="IPR004841">
    <property type="entry name" value="AA-permease/SLC12A_dom"/>
</dbReference>
<accession>A0A1N7SUC7</accession>
<feature type="transmembrane region" description="Helical" evidence="8">
    <location>
        <begin position="62"/>
        <end position="80"/>
    </location>
</feature>
<evidence type="ECO:0000256" key="5">
    <source>
        <dbReference type="ARBA" id="ARBA00022970"/>
    </source>
</evidence>
<evidence type="ECO:0000259" key="9">
    <source>
        <dbReference type="Pfam" id="PF00324"/>
    </source>
</evidence>
<dbReference type="RefSeq" id="WP_087739541.1">
    <property type="nucleotide sequence ID" value="NZ_CYGY02000096.1"/>
</dbReference>
<keyword evidence="6 8" id="KW-1133">Transmembrane helix</keyword>
<feature type="transmembrane region" description="Helical" evidence="8">
    <location>
        <begin position="258"/>
        <end position="280"/>
    </location>
</feature>
<dbReference type="GO" id="GO:0005886">
    <property type="term" value="C:plasma membrane"/>
    <property type="evidence" value="ECO:0007669"/>
    <property type="project" value="UniProtKB-SubCell"/>
</dbReference>
<feature type="transmembrane region" description="Helical" evidence="8">
    <location>
        <begin position="171"/>
        <end position="193"/>
    </location>
</feature>
<feature type="transmembrane region" description="Helical" evidence="8">
    <location>
        <begin position="448"/>
        <end position="468"/>
    </location>
</feature>
<feature type="transmembrane region" description="Helical" evidence="8">
    <location>
        <begin position="377"/>
        <end position="403"/>
    </location>
</feature>
<dbReference type="FunFam" id="1.20.1740.10:FF:000001">
    <property type="entry name" value="Amino acid permease"/>
    <property type="match status" value="1"/>
</dbReference>
<evidence type="ECO:0000256" key="3">
    <source>
        <dbReference type="ARBA" id="ARBA00022475"/>
    </source>
</evidence>
<keyword evidence="2" id="KW-0813">Transport</keyword>
<keyword evidence="4 8" id="KW-0812">Transmembrane</keyword>
<keyword evidence="3" id="KW-1003">Cell membrane</keyword>
<feature type="transmembrane region" description="Helical" evidence="8">
    <location>
        <begin position="101"/>
        <end position="127"/>
    </location>
</feature>
<reference evidence="10" key="1">
    <citation type="submission" date="2016-12" db="EMBL/GenBank/DDBJ databases">
        <authorList>
            <person name="Moulin L."/>
        </authorList>
    </citation>
    <scope>NUCLEOTIDE SEQUENCE [LARGE SCALE GENOMIC DNA]</scope>
    <source>
        <strain evidence="10">STM 7183</strain>
    </source>
</reference>
<dbReference type="GO" id="GO:0006865">
    <property type="term" value="P:amino acid transport"/>
    <property type="evidence" value="ECO:0007669"/>
    <property type="project" value="UniProtKB-KW"/>
</dbReference>
<dbReference type="PANTHER" id="PTHR43495:SF2">
    <property type="entry name" value="D-SERINE_D-ALANINE_GLYCINE TRANSPORTER"/>
    <property type="match status" value="1"/>
</dbReference>
<feature type="transmembrane region" description="Helical" evidence="8">
    <location>
        <begin position="349"/>
        <end position="371"/>
    </location>
</feature>
<comment type="caution">
    <text evidence="10">The sequence shown here is derived from an EMBL/GenBank/DDBJ whole genome shotgun (WGS) entry which is preliminary data.</text>
</comment>
<evidence type="ECO:0000313" key="10">
    <source>
        <dbReference type="EMBL" id="SIT50964.1"/>
    </source>
</evidence>
<dbReference type="Pfam" id="PF00324">
    <property type="entry name" value="AA_permease"/>
    <property type="match status" value="1"/>
</dbReference>
<dbReference type="AlphaFoldDB" id="A0A1N7SUC7"/>
<gene>
    <name evidence="10" type="primary">cycA</name>
    <name evidence="10" type="ORF">BN2476_960115</name>
</gene>
<feature type="transmembrane region" description="Helical" evidence="8">
    <location>
        <begin position="36"/>
        <end position="56"/>
    </location>
</feature>
<organism evidence="10 11">
    <name type="scientific">Paraburkholderia piptadeniae</name>
    <dbReference type="NCBI Taxonomy" id="1701573"/>
    <lineage>
        <taxon>Bacteria</taxon>
        <taxon>Pseudomonadati</taxon>
        <taxon>Pseudomonadota</taxon>
        <taxon>Betaproteobacteria</taxon>
        <taxon>Burkholderiales</taxon>
        <taxon>Burkholderiaceae</taxon>
        <taxon>Paraburkholderia</taxon>
    </lineage>
</organism>